<dbReference type="Proteomes" id="UP000381093">
    <property type="component" value="Unassembled WGS sequence"/>
</dbReference>
<feature type="transmembrane region" description="Helical" evidence="1">
    <location>
        <begin position="79"/>
        <end position="101"/>
    </location>
</feature>
<feature type="transmembrane region" description="Helical" evidence="1">
    <location>
        <begin position="45"/>
        <end position="67"/>
    </location>
</feature>
<keyword evidence="1" id="KW-0472">Membrane</keyword>
<keyword evidence="1" id="KW-0812">Transmembrane</keyword>
<name>A0A5E7G0E0_PSEFL</name>
<evidence type="ECO:0008006" key="4">
    <source>
        <dbReference type="Google" id="ProtNLM"/>
    </source>
</evidence>
<protein>
    <recommendedName>
        <fullName evidence="4">Transmembrane protein</fullName>
    </recommendedName>
</protein>
<sequence length="102" mass="11664">MLNEHDHYMADFERIFEGLDRLDRLVLLLMWLWPDPSVKPGDTSLMQFLMGTGIGSAINVVPGFVLNRQVHADGVRHHFFFMPMQWPALAIMLVCAVIALLK</sequence>
<dbReference type="EMBL" id="CABVHW010000055">
    <property type="protein sequence ID" value="VVO44574.1"/>
    <property type="molecule type" value="Genomic_DNA"/>
</dbReference>
<evidence type="ECO:0000256" key="1">
    <source>
        <dbReference type="SAM" id="Phobius"/>
    </source>
</evidence>
<organism evidence="2 3">
    <name type="scientific">Pseudomonas fluorescens</name>
    <dbReference type="NCBI Taxonomy" id="294"/>
    <lineage>
        <taxon>Bacteria</taxon>
        <taxon>Pseudomonadati</taxon>
        <taxon>Pseudomonadota</taxon>
        <taxon>Gammaproteobacteria</taxon>
        <taxon>Pseudomonadales</taxon>
        <taxon>Pseudomonadaceae</taxon>
        <taxon>Pseudomonas</taxon>
    </lineage>
</organism>
<accession>A0A5E7G0E0</accession>
<evidence type="ECO:0000313" key="3">
    <source>
        <dbReference type="Proteomes" id="UP000381093"/>
    </source>
</evidence>
<proteinExistence type="predicted"/>
<reference evidence="2 3" key="1">
    <citation type="submission" date="2019-09" db="EMBL/GenBank/DDBJ databases">
        <authorList>
            <person name="Chandra G."/>
            <person name="Truman W A."/>
        </authorList>
    </citation>
    <scope>NUCLEOTIDE SEQUENCE [LARGE SCALE GENOMIC DNA]</scope>
    <source>
        <strain evidence="2">PS710</strain>
    </source>
</reference>
<evidence type="ECO:0000313" key="2">
    <source>
        <dbReference type="EMBL" id="VVO44574.1"/>
    </source>
</evidence>
<keyword evidence="1" id="KW-1133">Transmembrane helix</keyword>
<dbReference type="AlphaFoldDB" id="A0A5E7G0E0"/>
<gene>
    <name evidence="2" type="ORF">PS710_06446</name>
</gene>